<dbReference type="InParanoid" id="A0A0C2ZGX2"/>
<accession>A0A0C2ZGX2</accession>
<dbReference type="EMBL" id="KN822226">
    <property type="protein sequence ID" value="KIM52062.1"/>
    <property type="molecule type" value="Genomic_DNA"/>
</dbReference>
<dbReference type="AlphaFoldDB" id="A0A0C2ZGX2"/>
<feature type="compositionally biased region" description="Basic and acidic residues" evidence="1">
    <location>
        <begin position="98"/>
        <end position="110"/>
    </location>
</feature>
<feature type="region of interest" description="Disordered" evidence="1">
    <location>
        <begin position="90"/>
        <end position="111"/>
    </location>
</feature>
<organism evidence="2 3">
    <name type="scientific">Scleroderma citrinum Foug A</name>
    <dbReference type="NCBI Taxonomy" id="1036808"/>
    <lineage>
        <taxon>Eukaryota</taxon>
        <taxon>Fungi</taxon>
        <taxon>Dikarya</taxon>
        <taxon>Basidiomycota</taxon>
        <taxon>Agaricomycotina</taxon>
        <taxon>Agaricomycetes</taxon>
        <taxon>Agaricomycetidae</taxon>
        <taxon>Boletales</taxon>
        <taxon>Sclerodermatineae</taxon>
        <taxon>Sclerodermataceae</taxon>
        <taxon>Scleroderma</taxon>
    </lineage>
</organism>
<dbReference type="Proteomes" id="UP000053989">
    <property type="component" value="Unassembled WGS sequence"/>
</dbReference>
<dbReference type="STRING" id="1036808.A0A0C2ZGX2"/>
<reference evidence="3" key="2">
    <citation type="submission" date="2015-01" db="EMBL/GenBank/DDBJ databases">
        <title>Evolutionary Origins and Diversification of the Mycorrhizal Mutualists.</title>
        <authorList>
            <consortium name="DOE Joint Genome Institute"/>
            <consortium name="Mycorrhizal Genomics Consortium"/>
            <person name="Kohler A."/>
            <person name="Kuo A."/>
            <person name="Nagy L.G."/>
            <person name="Floudas D."/>
            <person name="Copeland A."/>
            <person name="Barry K.W."/>
            <person name="Cichocki N."/>
            <person name="Veneault-Fourrey C."/>
            <person name="LaButti K."/>
            <person name="Lindquist E.A."/>
            <person name="Lipzen A."/>
            <person name="Lundell T."/>
            <person name="Morin E."/>
            <person name="Murat C."/>
            <person name="Riley R."/>
            <person name="Ohm R."/>
            <person name="Sun H."/>
            <person name="Tunlid A."/>
            <person name="Henrissat B."/>
            <person name="Grigoriev I.V."/>
            <person name="Hibbett D.S."/>
            <person name="Martin F."/>
        </authorList>
    </citation>
    <scope>NUCLEOTIDE SEQUENCE [LARGE SCALE GENOMIC DNA]</scope>
    <source>
        <strain evidence="3">Foug A</strain>
    </source>
</reference>
<sequence length="151" mass="17220">MSLLYRVLSLPKPVLMHRTLCSFGCRTQYARWLHHVGPIRHPSTQADDEYRHFGSYEVILPKEPFVWGVSHIKARHVPVDIPRPLYAQKHRGTAQNHAEPDVPEPHEGDGRIQLNSMEETKLRESAKLASKVRQYASGLVRVGGFSRFAGM</sequence>
<evidence type="ECO:0000256" key="1">
    <source>
        <dbReference type="SAM" id="MobiDB-lite"/>
    </source>
</evidence>
<evidence type="ECO:0000313" key="3">
    <source>
        <dbReference type="Proteomes" id="UP000053989"/>
    </source>
</evidence>
<keyword evidence="3" id="KW-1185">Reference proteome</keyword>
<proteinExistence type="predicted"/>
<protein>
    <submittedName>
        <fullName evidence="2">Uncharacterized protein</fullName>
    </submittedName>
</protein>
<name>A0A0C2ZGX2_9AGAM</name>
<reference evidence="2 3" key="1">
    <citation type="submission" date="2014-04" db="EMBL/GenBank/DDBJ databases">
        <authorList>
            <consortium name="DOE Joint Genome Institute"/>
            <person name="Kuo A."/>
            <person name="Kohler A."/>
            <person name="Nagy L.G."/>
            <person name="Floudas D."/>
            <person name="Copeland A."/>
            <person name="Barry K.W."/>
            <person name="Cichocki N."/>
            <person name="Veneault-Fourrey C."/>
            <person name="LaButti K."/>
            <person name="Lindquist E.A."/>
            <person name="Lipzen A."/>
            <person name="Lundell T."/>
            <person name="Morin E."/>
            <person name="Murat C."/>
            <person name="Sun H."/>
            <person name="Tunlid A."/>
            <person name="Henrissat B."/>
            <person name="Grigoriev I.V."/>
            <person name="Hibbett D.S."/>
            <person name="Martin F."/>
            <person name="Nordberg H.P."/>
            <person name="Cantor M.N."/>
            <person name="Hua S.X."/>
        </authorList>
    </citation>
    <scope>NUCLEOTIDE SEQUENCE [LARGE SCALE GENOMIC DNA]</scope>
    <source>
        <strain evidence="2 3">Foug A</strain>
    </source>
</reference>
<dbReference type="HOGENOM" id="CLU_1732557_0_0_1"/>
<evidence type="ECO:0000313" key="2">
    <source>
        <dbReference type="EMBL" id="KIM52062.1"/>
    </source>
</evidence>
<dbReference type="OrthoDB" id="2680261at2759"/>
<gene>
    <name evidence="2" type="ORF">SCLCIDRAFT_1224074</name>
</gene>